<dbReference type="EMBL" id="SOFS01000016">
    <property type="protein sequence ID" value="TFC21386.1"/>
    <property type="molecule type" value="Genomic_DNA"/>
</dbReference>
<protein>
    <submittedName>
        <fullName evidence="2">DUF4145 domain-containing protein</fullName>
    </submittedName>
</protein>
<dbReference type="Proteomes" id="UP000297604">
    <property type="component" value="Unassembled WGS sequence"/>
</dbReference>
<name>A0ABY2IQN7_9MICO</name>
<proteinExistence type="predicted"/>
<reference evidence="2 3" key="1">
    <citation type="submission" date="2019-03" db="EMBL/GenBank/DDBJ databases">
        <title>Genomics of glacier-inhabiting Cryobacterium strains.</title>
        <authorList>
            <person name="Liu Q."/>
            <person name="Xin Y.-H."/>
        </authorList>
    </citation>
    <scope>NUCLEOTIDE SEQUENCE [LARGE SCALE GENOMIC DNA]</scope>
    <source>
        <strain evidence="2 3">MDB1-5</strain>
    </source>
</reference>
<comment type="caution">
    <text evidence="2">The sequence shown here is derived from an EMBL/GenBank/DDBJ whole genome shotgun (WGS) entry which is preliminary data.</text>
</comment>
<evidence type="ECO:0000313" key="2">
    <source>
        <dbReference type="EMBL" id="TFC21386.1"/>
    </source>
</evidence>
<organism evidence="2 3">
    <name type="scientific">Cryobacterium glucosi</name>
    <dbReference type="NCBI Taxonomy" id="1259175"/>
    <lineage>
        <taxon>Bacteria</taxon>
        <taxon>Bacillati</taxon>
        <taxon>Actinomycetota</taxon>
        <taxon>Actinomycetes</taxon>
        <taxon>Micrococcales</taxon>
        <taxon>Microbacteriaceae</taxon>
        <taxon>Cryobacterium</taxon>
    </lineage>
</organism>
<evidence type="ECO:0000259" key="1">
    <source>
        <dbReference type="Pfam" id="PF13643"/>
    </source>
</evidence>
<keyword evidence="3" id="KW-1185">Reference proteome</keyword>
<gene>
    <name evidence="2" type="ORF">E3O46_07275</name>
</gene>
<evidence type="ECO:0000313" key="3">
    <source>
        <dbReference type="Proteomes" id="UP000297604"/>
    </source>
</evidence>
<feature type="domain" description="DUF4145" evidence="1">
    <location>
        <begin position="135"/>
        <end position="221"/>
    </location>
</feature>
<dbReference type="InterPro" id="IPR025285">
    <property type="entry name" value="DUF4145"/>
</dbReference>
<accession>A0ABY2IQN7</accession>
<sequence>MPRSLNDLDRWVTAATWPRTTCPQCKTGTVGYATSQSQMDSVSKASLAAAHRNEGPFEELSGTFTGTLICDDTNCMRELAMAGDWGYHYDFDDYDGRGQPQLVDTYRLRYANPALPLLAVPERTPQTVQDEIVGASNVLFVSPSAAGNRLRRATEELMNAQRVNKSRVDRKTGKRVPATLHARIEMFGLKQPDIAHTLLAVKWIGNEASHSQEMTVADVVLCARVLNAALIALYDRSDAELKQLVKLINRRKGLGRR</sequence>
<dbReference type="Pfam" id="PF13643">
    <property type="entry name" value="DUF4145"/>
    <property type="match status" value="1"/>
</dbReference>